<dbReference type="GO" id="GO:0003964">
    <property type="term" value="F:RNA-directed DNA polymerase activity"/>
    <property type="evidence" value="ECO:0007669"/>
    <property type="project" value="UniProtKB-KW"/>
</dbReference>
<keyword evidence="1" id="KW-0808">Transferase</keyword>
<dbReference type="CDD" id="cd09274">
    <property type="entry name" value="RNase_HI_RT_Ty3"/>
    <property type="match status" value="1"/>
</dbReference>
<accession>A0A395ISR2</accession>
<evidence type="ECO:0000313" key="10">
    <source>
        <dbReference type="Proteomes" id="UP000249056"/>
    </source>
</evidence>
<dbReference type="InterPro" id="IPR050951">
    <property type="entry name" value="Retrovirus_Pol_polyprotein"/>
</dbReference>
<dbReference type="Pfam" id="PF00078">
    <property type="entry name" value="RVT_1"/>
    <property type="match status" value="1"/>
</dbReference>
<dbReference type="GO" id="GO:0016787">
    <property type="term" value="F:hydrolase activity"/>
    <property type="evidence" value="ECO:0007669"/>
    <property type="project" value="UniProtKB-KW"/>
</dbReference>
<sequence>MDSSPFLVSTLVNKDCFAKTLLDSGCLSYGLVSSAFATKNNLQRIPIPPRGLSGFDAPSSGKVTDVAVVSLDIDGHYEERSFLYIVPKLESKRKIEVFAVSLKDIAKALAKTKKEKTDPRTKLPTTYWKFLKAFSPTDADKVPPLRGEGIDHKIELISENGKESTVPWGPLYNMSYDELLVLRKTLTEYLDKGFIRVSNSPAAAPVLFVRKPGGGLRFCVDYRALNKVTRKDRYPLPLIQETLQRAGKAKWYTKLDVSQAFHRIRIAEGDEWKTAFRTRYGLYEWMVTPFGLANAPSTFQRDYSDIVRPLTELTHKEQTFHWTDECQEVFTRLKEMFTTAPALVRFDKDKQTVIETDSSGWCIGGALLQYDEQGLLRPCAFFSKKNSPAECNYEIYDKEMLAIIRCLEAWDPELRSVSEFEIRTDHKNLQYFMTIQKLTERQMRWSLVLSRYNFSITYIQGKDNVRADALSRRPQDMPDNADERVDYRTKQLLQIRQEPGRTARIIKAAPVQVSPVEQVNSDAEVTLEELWTKTEGDDDNLRQAREAVRQGQRTFPTPLKLKVSISECSLSPEGRLMFRNRLWVPQDERLRTRMIQDVHDSKLCGHPGRENTTQILSLDNTSGPRCQTTSEDLYETAILVEEIRLGEIYGKGF</sequence>
<evidence type="ECO:0000256" key="6">
    <source>
        <dbReference type="ARBA" id="ARBA00022918"/>
    </source>
</evidence>
<gene>
    <name evidence="9" type="ORF">DID88_004735</name>
</gene>
<keyword evidence="4" id="KW-0255">Endonuclease</keyword>
<dbReference type="EMBL" id="QKRW01000022">
    <property type="protein sequence ID" value="RAL62894.1"/>
    <property type="molecule type" value="Genomic_DNA"/>
</dbReference>
<dbReference type="SUPFAM" id="SSF56672">
    <property type="entry name" value="DNA/RNA polymerases"/>
    <property type="match status" value="1"/>
</dbReference>
<keyword evidence="6" id="KW-0695">RNA-directed DNA polymerase</keyword>
<dbReference type="InterPro" id="IPR000477">
    <property type="entry name" value="RT_dom"/>
</dbReference>
<dbReference type="PANTHER" id="PTHR37984:SF5">
    <property type="entry name" value="PROTEIN NYNRIN-LIKE"/>
    <property type="match status" value="1"/>
</dbReference>
<dbReference type="PANTHER" id="PTHR37984">
    <property type="entry name" value="PROTEIN CBG26694"/>
    <property type="match status" value="1"/>
</dbReference>
<dbReference type="OrthoDB" id="3563554at2759"/>
<evidence type="ECO:0000256" key="3">
    <source>
        <dbReference type="ARBA" id="ARBA00022722"/>
    </source>
</evidence>
<evidence type="ECO:0000256" key="2">
    <source>
        <dbReference type="ARBA" id="ARBA00022695"/>
    </source>
</evidence>
<dbReference type="InterPro" id="IPR043502">
    <property type="entry name" value="DNA/RNA_pol_sf"/>
</dbReference>
<dbReference type="AlphaFoldDB" id="A0A395ISR2"/>
<keyword evidence="2" id="KW-0548">Nucleotidyltransferase</keyword>
<evidence type="ECO:0008006" key="11">
    <source>
        <dbReference type="Google" id="ProtNLM"/>
    </source>
</evidence>
<name>A0A395ISR2_9HELO</name>
<evidence type="ECO:0000256" key="4">
    <source>
        <dbReference type="ARBA" id="ARBA00022759"/>
    </source>
</evidence>
<dbReference type="GO" id="GO:0004519">
    <property type="term" value="F:endonuclease activity"/>
    <property type="evidence" value="ECO:0007669"/>
    <property type="project" value="UniProtKB-KW"/>
</dbReference>
<reference evidence="9 10" key="1">
    <citation type="submission" date="2018-06" db="EMBL/GenBank/DDBJ databases">
        <title>Genome Sequence of the Brown Rot Fungal Pathogen Monilinia fructigena.</title>
        <authorList>
            <person name="Landi L."/>
            <person name="De Miccolis Angelini R.M."/>
            <person name="Pollastro S."/>
            <person name="Abate D."/>
            <person name="Faretra F."/>
            <person name="Romanazzi G."/>
        </authorList>
    </citation>
    <scope>NUCLEOTIDE SEQUENCE [LARGE SCALE GENOMIC DNA]</scope>
    <source>
        <strain evidence="9 10">Mfrg269</strain>
    </source>
</reference>
<evidence type="ECO:0000256" key="5">
    <source>
        <dbReference type="ARBA" id="ARBA00022801"/>
    </source>
</evidence>
<keyword evidence="5" id="KW-0378">Hydrolase</keyword>
<keyword evidence="10" id="KW-1185">Reference proteome</keyword>
<evidence type="ECO:0000256" key="1">
    <source>
        <dbReference type="ARBA" id="ARBA00022679"/>
    </source>
</evidence>
<feature type="domain" description="Reverse transcriptase" evidence="7">
    <location>
        <begin position="209"/>
        <end position="327"/>
    </location>
</feature>
<dbReference type="Pfam" id="PF17917">
    <property type="entry name" value="RT_RNaseH"/>
    <property type="match status" value="1"/>
</dbReference>
<evidence type="ECO:0000313" key="9">
    <source>
        <dbReference type="EMBL" id="RAL62894.1"/>
    </source>
</evidence>
<dbReference type="Gene3D" id="3.30.70.270">
    <property type="match status" value="1"/>
</dbReference>
<dbReference type="InterPro" id="IPR041373">
    <property type="entry name" value="RT_RNaseH"/>
</dbReference>
<protein>
    <recommendedName>
        <fullName evidence="11">Reverse transcriptase</fullName>
    </recommendedName>
</protein>
<dbReference type="Proteomes" id="UP000249056">
    <property type="component" value="Unassembled WGS sequence"/>
</dbReference>
<dbReference type="Gene3D" id="3.10.10.10">
    <property type="entry name" value="HIV Type 1 Reverse Transcriptase, subunit A, domain 1"/>
    <property type="match status" value="1"/>
</dbReference>
<dbReference type="InterPro" id="IPR043128">
    <property type="entry name" value="Rev_trsase/Diguanyl_cyclase"/>
</dbReference>
<proteinExistence type="predicted"/>
<dbReference type="CDD" id="cd01647">
    <property type="entry name" value="RT_LTR"/>
    <property type="match status" value="1"/>
</dbReference>
<feature type="domain" description="Reverse transcriptase RNase H-like" evidence="8">
    <location>
        <begin position="347"/>
        <end position="452"/>
    </location>
</feature>
<keyword evidence="3" id="KW-0540">Nuclease</keyword>
<evidence type="ECO:0000259" key="8">
    <source>
        <dbReference type="Pfam" id="PF17917"/>
    </source>
</evidence>
<organism evidence="9 10">
    <name type="scientific">Monilinia fructigena</name>
    <dbReference type="NCBI Taxonomy" id="38457"/>
    <lineage>
        <taxon>Eukaryota</taxon>
        <taxon>Fungi</taxon>
        <taxon>Dikarya</taxon>
        <taxon>Ascomycota</taxon>
        <taxon>Pezizomycotina</taxon>
        <taxon>Leotiomycetes</taxon>
        <taxon>Helotiales</taxon>
        <taxon>Sclerotiniaceae</taxon>
        <taxon>Monilinia</taxon>
    </lineage>
</organism>
<evidence type="ECO:0000259" key="7">
    <source>
        <dbReference type="Pfam" id="PF00078"/>
    </source>
</evidence>
<comment type="caution">
    <text evidence="9">The sequence shown here is derived from an EMBL/GenBank/DDBJ whole genome shotgun (WGS) entry which is preliminary data.</text>
</comment>